<name>A0A8E6B8R0_9BACT</name>
<feature type="region of interest" description="Disordered" evidence="1">
    <location>
        <begin position="1"/>
        <end position="42"/>
    </location>
</feature>
<evidence type="ECO:0000256" key="1">
    <source>
        <dbReference type="SAM" id="MobiDB-lite"/>
    </source>
</evidence>
<dbReference type="EMBL" id="CP074694">
    <property type="protein sequence ID" value="QVL34215.1"/>
    <property type="molecule type" value="Genomic_DNA"/>
</dbReference>
<reference evidence="2" key="1">
    <citation type="submission" date="2021-05" db="EMBL/GenBank/DDBJ databases">
        <title>Complete genome sequence of the cellulolytic planctomycete Telmatocola sphagniphila SP2T and characterization of the first cellulase from planctomycetes.</title>
        <authorList>
            <person name="Rakitin A.L."/>
            <person name="Beletsky A.V."/>
            <person name="Naumoff D.G."/>
            <person name="Kulichevskaya I.S."/>
            <person name="Mardanov A.V."/>
            <person name="Ravin N.V."/>
            <person name="Dedysh S.N."/>
        </authorList>
    </citation>
    <scope>NUCLEOTIDE SEQUENCE</scope>
    <source>
        <strain evidence="2">SP2T</strain>
    </source>
</reference>
<dbReference type="KEGG" id="tsph:KIH39_10000"/>
<dbReference type="Proteomes" id="UP000676194">
    <property type="component" value="Chromosome"/>
</dbReference>
<evidence type="ECO:0000313" key="2">
    <source>
        <dbReference type="EMBL" id="QVL34215.1"/>
    </source>
</evidence>
<dbReference type="AlphaFoldDB" id="A0A8E6B8R0"/>
<keyword evidence="3" id="KW-1185">Reference proteome</keyword>
<sequence length="169" mass="18499">MTPENEPIPETPGLPTGDSKAELGGGTPPDSLKESDNVRSSMRHRREIDDLLALKLGTGSTIKAAAEAAGVSEKTVYRRLKRIHFKQQILGVRHRLLSESTGLLAAQLNKAVLKLSDLVDSQTETVALAACRALFDASTKMTEMIDFAIRLEILEFQQKTITKDLADEK</sequence>
<organism evidence="2 3">
    <name type="scientific">Telmatocola sphagniphila</name>
    <dbReference type="NCBI Taxonomy" id="1123043"/>
    <lineage>
        <taxon>Bacteria</taxon>
        <taxon>Pseudomonadati</taxon>
        <taxon>Planctomycetota</taxon>
        <taxon>Planctomycetia</taxon>
        <taxon>Gemmatales</taxon>
        <taxon>Gemmataceae</taxon>
    </lineage>
</organism>
<gene>
    <name evidence="2" type="ORF">KIH39_10000</name>
</gene>
<protein>
    <submittedName>
        <fullName evidence="2">Transposase family protein</fullName>
    </submittedName>
</protein>
<dbReference type="RefSeq" id="WP_213499187.1">
    <property type="nucleotide sequence ID" value="NZ_CP074694.1"/>
</dbReference>
<accession>A0A8E6B8R0</accession>
<evidence type="ECO:0000313" key="3">
    <source>
        <dbReference type="Proteomes" id="UP000676194"/>
    </source>
</evidence>
<proteinExistence type="predicted"/>